<name>A0ABD2CYR3_VESMC</name>
<evidence type="ECO:0000313" key="1">
    <source>
        <dbReference type="EMBL" id="KAL2750283.1"/>
    </source>
</evidence>
<keyword evidence="2" id="KW-1185">Reference proteome</keyword>
<dbReference type="Proteomes" id="UP001607303">
    <property type="component" value="Unassembled WGS sequence"/>
</dbReference>
<dbReference type="AlphaFoldDB" id="A0ABD2CYR3"/>
<dbReference type="EMBL" id="JAYRBN010000019">
    <property type="protein sequence ID" value="KAL2750283.1"/>
    <property type="molecule type" value="Genomic_DNA"/>
</dbReference>
<organism evidence="1 2">
    <name type="scientific">Vespula maculifrons</name>
    <name type="common">Eastern yellow jacket</name>
    <name type="synonym">Wasp</name>
    <dbReference type="NCBI Taxonomy" id="7453"/>
    <lineage>
        <taxon>Eukaryota</taxon>
        <taxon>Metazoa</taxon>
        <taxon>Ecdysozoa</taxon>
        <taxon>Arthropoda</taxon>
        <taxon>Hexapoda</taxon>
        <taxon>Insecta</taxon>
        <taxon>Pterygota</taxon>
        <taxon>Neoptera</taxon>
        <taxon>Endopterygota</taxon>
        <taxon>Hymenoptera</taxon>
        <taxon>Apocrita</taxon>
        <taxon>Aculeata</taxon>
        <taxon>Vespoidea</taxon>
        <taxon>Vespidae</taxon>
        <taxon>Vespinae</taxon>
        <taxon>Vespula</taxon>
    </lineage>
</organism>
<reference evidence="1 2" key="1">
    <citation type="journal article" date="2024" name="Ann. Entomol. Soc. Am.">
        <title>Genomic analyses of the southern and eastern yellowjacket wasps (Hymenoptera: Vespidae) reveal evolutionary signatures of social life.</title>
        <authorList>
            <person name="Catto M.A."/>
            <person name="Caine P.B."/>
            <person name="Orr S.E."/>
            <person name="Hunt B.G."/>
            <person name="Goodisman M.A.D."/>
        </authorList>
    </citation>
    <scope>NUCLEOTIDE SEQUENCE [LARGE SCALE GENOMIC DNA]</scope>
    <source>
        <strain evidence="1">232</strain>
        <tissue evidence="1">Head and thorax</tissue>
    </source>
</reference>
<sequence length="193" mass="22437">MCFTSDVECLTIKLRVIDILVSSLEVITIQITVDSAPSQHFMAIELLSPPFCLLYLWKSLQFEQKTSENEEIVPFGLLMRLFSTYLHIQKLLTCTRSEIIERMTFTGKILPEIVRSEDRANFRGMAQWKGLLDSKPINQYHILYDRKSGNILGPEEEIPYIIMLESVARYFFLKHRPFLYLSRGTMSNTVFVS</sequence>
<proteinExistence type="predicted"/>
<accession>A0ABD2CYR3</accession>
<protein>
    <recommendedName>
        <fullName evidence="3">Maturase K</fullName>
    </recommendedName>
</protein>
<evidence type="ECO:0000313" key="2">
    <source>
        <dbReference type="Proteomes" id="UP001607303"/>
    </source>
</evidence>
<gene>
    <name evidence="1" type="ORF">V1477_001487</name>
</gene>
<comment type="caution">
    <text evidence="1">The sequence shown here is derived from an EMBL/GenBank/DDBJ whole genome shotgun (WGS) entry which is preliminary data.</text>
</comment>
<evidence type="ECO:0008006" key="3">
    <source>
        <dbReference type="Google" id="ProtNLM"/>
    </source>
</evidence>